<keyword evidence="3" id="KW-1185">Reference proteome</keyword>
<dbReference type="InterPro" id="IPR050583">
    <property type="entry name" value="Mycobacterial_A85_antigen"/>
</dbReference>
<dbReference type="SUPFAM" id="SSF53474">
    <property type="entry name" value="alpha/beta-Hydrolases"/>
    <property type="match status" value="1"/>
</dbReference>
<dbReference type="PANTHER" id="PTHR48098">
    <property type="entry name" value="ENTEROCHELIN ESTERASE-RELATED"/>
    <property type="match status" value="1"/>
</dbReference>
<sequence length="417" mass="45069">MRRVLAALVLLVAALVAAPVAAPASADGPVRRLVTLDVPSPLVDTQQLGGVVHGSPRDLKVNVLLPAGYDDHPDADYPVLYLLHGANGDYTSYLTRTHVETALVDVPAIIVMPDGGIYGMYSNWYRNGTFPGPDWIDYHLDTVRTLIEQDFRVRPGRRWHAIAGISMGGQGTLRYAAMLPGYFGSAAGLSPALPDMRNPIGFFGLPVLAGPYAGYDRSAVTHGDAPPLITYQDIWGSPTGTFAKASNTSDLVDNLADTRVYLASGNGVNCFGDPINQQSIALDSITETGIRMVSNAFANRARNAGVDVYERRTCGVHTDPVWTRDFADILANWGFFGAVPENPASWTYTTGMQHGRMWQFTFAFTDWPGFDTFTRTGNTLSATGTGTVTLSTNGCTFTETLPFTRTLPSTCQPTMDE</sequence>
<evidence type="ECO:0000313" key="2">
    <source>
        <dbReference type="EMBL" id="RNL81121.1"/>
    </source>
</evidence>
<feature type="chain" id="PRO_5018049354" description="Esterase family protein" evidence="1">
    <location>
        <begin position="27"/>
        <end position="417"/>
    </location>
</feature>
<gene>
    <name evidence="2" type="ORF">EFL95_01725</name>
</gene>
<proteinExistence type="predicted"/>
<name>A0A3N0DZX7_9ACTN</name>
<dbReference type="Gene3D" id="3.40.50.1820">
    <property type="entry name" value="alpha/beta hydrolase"/>
    <property type="match status" value="1"/>
</dbReference>
<dbReference type="GO" id="GO:0016747">
    <property type="term" value="F:acyltransferase activity, transferring groups other than amino-acyl groups"/>
    <property type="evidence" value="ECO:0007669"/>
    <property type="project" value="TreeGrafter"/>
</dbReference>
<evidence type="ECO:0000256" key="1">
    <source>
        <dbReference type="SAM" id="SignalP"/>
    </source>
</evidence>
<comment type="caution">
    <text evidence="2">The sequence shown here is derived from an EMBL/GenBank/DDBJ whole genome shotgun (WGS) entry which is preliminary data.</text>
</comment>
<dbReference type="OrthoDB" id="4527292at2"/>
<dbReference type="InterPro" id="IPR000801">
    <property type="entry name" value="Esterase-like"/>
</dbReference>
<dbReference type="InterPro" id="IPR029058">
    <property type="entry name" value="AB_hydrolase_fold"/>
</dbReference>
<feature type="signal peptide" evidence="1">
    <location>
        <begin position="1"/>
        <end position="26"/>
    </location>
</feature>
<dbReference type="RefSeq" id="WP_123232326.1">
    <property type="nucleotide sequence ID" value="NZ_RJSG01000001.1"/>
</dbReference>
<organism evidence="2 3">
    <name type="scientific">Nocardioides marmorisolisilvae</name>
    <dbReference type="NCBI Taxonomy" id="1542737"/>
    <lineage>
        <taxon>Bacteria</taxon>
        <taxon>Bacillati</taxon>
        <taxon>Actinomycetota</taxon>
        <taxon>Actinomycetes</taxon>
        <taxon>Propionibacteriales</taxon>
        <taxon>Nocardioidaceae</taxon>
        <taxon>Nocardioides</taxon>
    </lineage>
</organism>
<dbReference type="AlphaFoldDB" id="A0A3N0DZX7"/>
<reference evidence="2 3" key="1">
    <citation type="submission" date="2018-11" db="EMBL/GenBank/DDBJ databases">
        <authorList>
            <person name="Li F."/>
        </authorList>
    </citation>
    <scope>NUCLEOTIDE SEQUENCE [LARGE SCALE GENOMIC DNA]</scope>
    <source>
        <strain evidence="2 3">KIS18-7</strain>
    </source>
</reference>
<dbReference type="EMBL" id="RJSG01000001">
    <property type="protein sequence ID" value="RNL81121.1"/>
    <property type="molecule type" value="Genomic_DNA"/>
</dbReference>
<dbReference type="Pfam" id="PF00756">
    <property type="entry name" value="Esterase"/>
    <property type="match status" value="1"/>
</dbReference>
<dbReference type="PANTHER" id="PTHR48098:SF1">
    <property type="entry name" value="DIACYLGLYCEROL ACYLTRANSFERASE_MYCOLYLTRANSFERASE AG85A"/>
    <property type="match status" value="1"/>
</dbReference>
<dbReference type="Proteomes" id="UP000277094">
    <property type="component" value="Unassembled WGS sequence"/>
</dbReference>
<keyword evidence="1" id="KW-0732">Signal</keyword>
<evidence type="ECO:0008006" key="4">
    <source>
        <dbReference type="Google" id="ProtNLM"/>
    </source>
</evidence>
<evidence type="ECO:0000313" key="3">
    <source>
        <dbReference type="Proteomes" id="UP000277094"/>
    </source>
</evidence>
<accession>A0A3N0DZX7</accession>
<protein>
    <recommendedName>
        <fullName evidence="4">Esterase family protein</fullName>
    </recommendedName>
</protein>